<evidence type="ECO:0000259" key="14">
    <source>
        <dbReference type="Pfam" id="PF13649"/>
    </source>
</evidence>
<dbReference type="EMBL" id="HBIQ01006485">
    <property type="protein sequence ID" value="CAE0522200.1"/>
    <property type="molecule type" value="Transcribed_RNA"/>
</dbReference>
<keyword evidence="6 13" id="KW-0808">Transferase</keyword>
<keyword evidence="4" id="KW-0963">Cytoplasm</keyword>
<dbReference type="Pfam" id="PF22528">
    <property type="entry name" value="PRMT_C"/>
    <property type="match status" value="1"/>
</dbReference>
<evidence type="ECO:0000313" key="16">
    <source>
        <dbReference type="EMBL" id="CAE0522200.1"/>
    </source>
</evidence>
<proteinExistence type="predicted"/>
<dbReference type="GO" id="GO:0035242">
    <property type="term" value="F:protein-arginine omega-N asymmetric methyltransferase activity"/>
    <property type="evidence" value="ECO:0007669"/>
    <property type="project" value="UniProtKB-EC"/>
</dbReference>
<gene>
    <name evidence="16" type="ORF">SACU0126_LOCUS2253</name>
</gene>
<evidence type="ECO:0000256" key="4">
    <source>
        <dbReference type="ARBA" id="ARBA00022490"/>
    </source>
</evidence>
<evidence type="ECO:0000256" key="1">
    <source>
        <dbReference type="ARBA" id="ARBA00004123"/>
    </source>
</evidence>
<keyword evidence="7 13" id="KW-0949">S-adenosyl-L-methionine</keyword>
<evidence type="ECO:0000256" key="3">
    <source>
        <dbReference type="ARBA" id="ARBA00011925"/>
    </source>
</evidence>
<dbReference type="Gene3D" id="3.40.50.150">
    <property type="entry name" value="Vaccinia Virus protein VP39"/>
    <property type="match status" value="1"/>
</dbReference>
<dbReference type="SUPFAM" id="SSF53335">
    <property type="entry name" value="S-adenosyl-L-methionine-dependent methyltransferases"/>
    <property type="match status" value="1"/>
</dbReference>
<feature type="domain" description="Protein arginine N-methyltransferase" evidence="15">
    <location>
        <begin position="129"/>
        <end position="286"/>
    </location>
</feature>
<dbReference type="CDD" id="cd02440">
    <property type="entry name" value="AdoMet_MTases"/>
    <property type="match status" value="1"/>
</dbReference>
<evidence type="ECO:0000256" key="10">
    <source>
        <dbReference type="ARBA" id="ARBA00023163"/>
    </source>
</evidence>
<comment type="subcellular location">
    <subcellularLocation>
        <location evidence="2">Cytoplasm</location>
    </subcellularLocation>
    <subcellularLocation>
        <location evidence="1">Nucleus</location>
    </subcellularLocation>
</comment>
<keyword evidence="11" id="KW-0539">Nucleus</keyword>
<keyword evidence="9" id="KW-0805">Transcription regulation</keyword>
<evidence type="ECO:0000256" key="11">
    <source>
        <dbReference type="ARBA" id="ARBA00023242"/>
    </source>
</evidence>
<dbReference type="GO" id="GO:0005737">
    <property type="term" value="C:cytoplasm"/>
    <property type="evidence" value="ECO:0007669"/>
    <property type="project" value="UniProtKB-SubCell"/>
</dbReference>
<evidence type="ECO:0000256" key="8">
    <source>
        <dbReference type="ARBA" id="ARBA00022853"/>
    </source>
</evidence>
<dbReference type="PANTHER" id="PTHR11006">
    <property type="entry name" value="PROTEIN ARGININE N-METHYLTRANSFERASE"/>
    <property type="match status" value="1"/>
</dbReference>
<dbReference type="PANTHER" id="PTHR11006:SF10">
    <property type="entry name" value="HISTONE-ARGININE METHYLTRANSFERASE CARMER-RELATED"/>
    <property type="match status" value="1"/>
</dbReference>
<evidence type="ECO:0000256" key="5">
    <source>
        <dbReference type="ARBA" id="ARBA00022603"/>
    </source>
</evidence>
<dbReference type="GO" id="GO:0070611">
    <property type="term" value="F:histone H3R2 methyltransferase activity"/>
    <property type="evidence" value="ECO:0007669"/>
    <property type="project" value="TreeGrafter"/>
</dbReference>
<reference evidence="16" key="1">
    <citation type="submission" date="2021-01" db="EMBL/GenBank/DDBJ databases">
        <authorList>
            <person name="Corre E."/>
            <person name="Pelletier E."/>
            <person name="Niang G."/>
            <person name="Scheremetjew M."/>
            <person name="Finn R."/>
            <person name="Kale V."/>
            <person name="Holt S."/>
            <person name="Cochrane G."/>
            <person name="Meng A."/>
            <person name="Brown T."/>
            <person name="Cohen L."/>
        </authorList>
    </citation>
    <scope>NUCLEOTIDE SEQUENCE</scope>
    <source>
        <strain evidence="16">SPMC142</strain>
    </source>
</reference>
<dbReference type="InterPro" id="IPR029063">
    <property type="entry name" value="SAM-dependent_MTases_sf"/>
</dbReference>
<dbReference type="InterPro" id="IPR041698">
    <property type="entry name" value="Methyltransf_25"/>
</dbReference>
<dbReference type="InterPro" id="IPR055135">
    <property type="entry name" value="PRMT_dom"/>
</dbReference>
<evidence type="ECO:0000256" key="12">
    <source>
        <dbReference type="ARBA" id="ARBA00049086"/>
    </source>
</evidence>
<dbReference type="EC" id="2.1.1.319" evidence="3"/>
<keyword evidence="5 13" id="KW-0489">Methyltransferase</keyword>
<sequence>MLQDHIRTSLYQFAILENAADFRDKTVLDVGAGTGILSFFAAQAGAAHVYAVEASGMARYAQRLAEANRLGDVVSIINQRVEEVILKNKVDVLISEPLGIALVNERMLESYLIARDNLLKPGGKMFPDAAVLFAAPFTDPALYLEQQQKLGFWTQTNFYGIDLTNLQADAEKFYFSQPVVGPVAPGSLLSPPTSLHFDFNTMSLAQLQKFEMPFSFVAAGMAQLHGFALWFDCRFPGTQRHIHLSTAPHEPLTHWYQVRALLKAPIAVGAGHTLEGRLDFEANDARGYNVHMHVRNANTGVSASNVCVTQCALHHFQYSSQTSQSTPAFFGAAETVPLPLPESNGHAPEP</sequence>
<evidence type="ECO:0000256" key="7">
    <source>
        <dbReference type="ARBA" id="ARBA00022691"/>
    </source>
</evidence>
<feature type="domain" description="Methyltransferase" evidence="14">
    <location>
        <begin position="27"/>
        <end position="123"/>
    </location>
</feature>
<keyword evidence="8" id="KW-0156">Chromatin regulator</keyword>
<comment type="catalytic activity">
    <reaction evidence="12">
        <text>L-arginyl-[protein] + 2 S-adenosyl-L-methionine = N(omega),N(omega)-dimethyl-L-arginyl-[protein] + 2 S-adenosyl-L-homocysteine + 2 H(+)</text>
        <dbReference type="Rhea" id="RHEA:48096"/>
        <dbReference type="Rhea" id="RHEA-COMP:10532"/>
        <dbReference type="Rhea" id="RHEA-COMP:11991"/>
        <dbReference type="ChEBI" id="CHEBI:15378"/>
        <dbReference type="ChEBI" id="CHEBI:29965"/>
        <dbReference type="ChEBI" id="CHEBI:57856"/>
        <dbReference type="ChEBI" id="CHEBI:59789"/>
        <dbReference type="ChEBI" id="CHEBI:61897"/>
        <dbReference type="EC" id="2.1.1.319"/>
    </reaction>
</comment>
<dbReference type="GO" id="GO:0005634">
    <property type="term" value="C:nucleus"/>
    <property type="evidence" value="ECO:0007669"/>
    <property type="project" value="UniProtKB-SubCell"/>
</dbReference>
<evidence type="ECO:0000256" key="2">
    <source>
        <dbReference type="ARBA" id="ARBA00004496"/>
    </source>
</evidence>
<dbReference type="Gene3D" id="2.70.160.11">
    <property type="entry name" value="Hnrnp arginine n-methyltransferase1"/>
    <property type="match status" value="1"/>
</dbReference>
<dbReference type="GO" id="GO:0032259">
    <property type="term" value="P:methylation"/>
    <property type="evidence" value="ECO:0007669"/>
    <property type="project" value="UniProtKB-KW"/>
</dbReference>
<dbReference type="AlphaFoldDB" id="A0A7S3RFB1"/>
<dbReference type="InterPro" id="IPR025799">
    <property type="entry name" value="Arg_MeTrfase"/>
</dbReference>
<organism evidence="16">
    <name type="scientific">Strombidinopsis acuminata</name>
    <dbReference type="NCBI Taxonomy" id="141414"/>
    <lineage>
        <taxon>Eukaryota</taxon>
        <taxon>Sar</taxon>
        <taxon>Alveolata</taxon>
        <taxon>Ciliophora</taxon>
        <taxon>Intramacronucleata</taxon>
        <taxon>Spirotrichea</taxon>
        <taxon>Choreotrichia</taxon>
        <taxon>Choreotrichida</taxon>
        <taxon>Strombidinopsidae</taxon>
        <taxon>Strombidinopsis</taxon>
    </lineage>
</organism>
<dbReference type="Pfam" id="PF13649">
    <property type="entry name" value="Methyltransf_25"/>
    <property type="match status" value="1"/>
</dbReference>
<evidence type="ECO:0000256" key="13">
    <source>
        <dbReference type="PROSITE-ProRule" id="PRU01015"/>
    </source>
</evidence>
<evidence type="ECO:0000259" key="15">
    <source>
        <dbReference type="Pfam" id="PF22528"/>
    </source>
</evidence>
<accession>A0A7S3RFB1</accession>
<name>A0A7S3RFB1_9SPIT</name>
<evidence type="ECO:0000256" key="9">
    <source>
        <dbReference type="ARBA" id="ARBA00023015"/>
    </source>
</evidence>
<protein>
    <recommendedName>
        <fullName evidence="3">type I protein arginine methyltransferase</fullName>
        <ecNumber evidence="3">2.1.1.319</ecNumber>
    </recommendedName>
</protein>
<dbReference type="PROSITE" id="PS51678">
    <property type="entry name" value="SAM_MT_PRMT"/>
    <property type="match status" value="1"/>
</dbReference>
<keyword evidence="10" id="KW-0804">Transcription</keyword>
<evidence type="ECO:0000256" key="6">
    <source>
        <dbReference type="ARBA" id="ARBA00022679"/>
    </source>
</evidence>